<gene>
    <name evidence="2" type="ORF">CWM47_06850</name>
</gene>
<keyword evidence="3" id="KW-1185">Reference proteome</keyword>
<organism evidence="2 3">
    <name type="scientific">Spirosoma pollinicola</name>
    <dbReference type="NCBI Taxonomy" id="2057025"/>
    <lineage>
        <taxon>Bacteria</taxon>
        <taxon>Pseudomonadati</taxon>
        <taxon>Bacteroidota</taxon>
        <taxon>Cytophagia</taxon>
        <taxon>Cytophagales</taxon>
        <taxon>Cytophagaceae</taxon>
        <taxon>Spirosoma</taxon>
    </lineage>
</organism>
<feature type="coiled-coil region" evidence="1">
    <location>
        <begin position="30"/>
        <end position="80"/>
    </location>
</feature>
<evidence type="ECO:0000313" key="3">
    <source>
        <dbReference type="Proteomes" id="UP000232883"/>
    </source>
</evidence>
<name>A0A2K8YVG0_9BACT</name>
<sequence>MNQAIAKNLSTSPITTESCHHDHQHWQQVIRRQEEEILQLRSLLHDVMEQYNCRSLRYDAVDYYRALNHLQSDIKQLRRDMICEGNECLHQSENMACVSTRFGLSATIERHAAKLMNDFSRVKDGCLQFFSGMMSLNLM</sequence>
<keyword evidence="1" id="KW-0175">Coiled coil</keyword>
<dbReference type="Proteomes" id="UP000232883">
    <property type="component" value="Chromosome"/>
</dbReference>
<reference evidence="2 3" key="1">
    <citation type="submission" date="2017-11" db="EMBL/GenBank/DDBJ databases">
        <title>Taxonomic description and genome sequences of Spirosoma HA7 sp. nov., isolated from pollen microhabitat of Corylus avellana.</title>
        <authorList>
            <person name="Ambika Manirajan B."/>
            <person name="Suarez C."/>
            <person name="Ratering S."/>
            <person name="Geissler-Plaum R."/>
            <person name="Cardinale M."/>
            <person name="Sylvia S."/>
        </authorList>
    </citation>
    <scope>NUCLEOTIDE SEQUENCE [LARGE SCALE GENOMIC DNA]</scope>
    <source>
        <strain evidence="2 3">HA7</strain>
    </source>
</reference>
<evidence type="ECO:0000256" key="1">
    <source>
        <dbReference type="SAM" id="Coils"/>
    </source>
</evidence>
<evidence type="ECO:0000313" key="2">
    <source>
        <dbReference type="EMBL" id="AUD01558.1"/>
    </source>
</evidence>
<dbReference type="KEGG" id="spir:CWM47_06850"/>
<dbReference type="OrthoDB" id="958439at2"/>
<accession>A0A2K8YVG0</accession>
<proteinExistence type="predicted"/>
<protein>
    <submittedName>
        <fullName evidence="2">Uncharacterized protein</fullName>
    </submittedName>
</protein>
<dbReference type="AlphaFoldDB" id="A0A2K8YVG0"/>
<dbReference type="RefSeq" id="WP_100987279.1">
    <property type="nucleotide sequence ID" value="NZ_CP025096.1"/>
</dbReference>
<dbReference type="EMBL" id="CP025096">
    <property type="protein sequence ID" value="AUD01558.1"/>
    <property type="molecule type" value="Genomic_DNA"/>
</dbReference>